<reference evidence="4 5" key="1">
    <citation type="submission" date="2019-07" db="EMBL/GenBank/DDBJ databases">
        <title>New species of Amycolatopsis and Streptomyces.</title>
        <authorList>
            <person name="Duangmal K."/>
            <person name="Teo W.F.A."/>
            <person name="Lipun K."/>
        </authorList>
    </citation>
    <scope>NUCLEOTIDE SEQUENCE [LARGE SCALE GENOMIC DNA]</scope>
    <source>
        <strain evidence="4 5">JCM 30562</strain>
    </source>
</reference>
<dbReference type="Gene3D" id="3.30.420.10">
    <property type="entry name" value="Ribonuclease H-like superfamily/Ribonuclease H"/>
    <property type="match status" value="1"/>
</dbReference>
<dbReference type="PANTHER" id="PTHR46889">
    <property type="entry name" value="TRANSPOSASE INSF FOR INSERTION SEQUENCE IS3B-RELATED"/>
    <property type="match status" value="1"/>
</dbReference>
<feature type="region of interest" description="Disordered" evidence="2">
    <location>
        <begin position="1"/>
        <end position="52"/>
    </location>
</feature>
<dbReference type="OrthoDB" id="3254719at2"/>
<dbReference type="AlphaFoldDB" id="A0A558ABN3"/>
<dbReference type="Proteomes" id="UP000318578">
    <property type="component" value="Unassembled WGS sequence"/>
</dbReference>
<dbReference type="PANTHER" id="PTHR46889:SF4">
    <property type="entry name" value="TRANSPOSASE INSO FOR INSERTION SEQUENCE ELEMENT IS911B-RELATED"/>
    <property type="match status" value="1"/>
</dbReference>
<dbReference type="InterPro" id="IPR012337">
    <property type="entry name" value="RNaseH-like_sf"/>
</dbReference>
<proteinExistence type="predicted"/>
<feature type="compositionally biased region" description="Basic and acidic residues" evidence="2">
    <location>
        <begin position="37"/>
        <end position="52"/>
    </location>
</feature>
<evidence type="ECO:0000313" key="4">
    <source>
        <dbReference type="EMBL" id="TVT21678.1"/>
    </source>
</evidence>
<organism evidence="4 5">
    <name type="scientific">Amycolatopsis acidiphila</name>
    <dbReference type="NCBI Taxonomy" id="715473"/>
    <lineage>
        <taxon>Bacteria</taxon>
        <taxon>Bacillati</taxon>
        <taxon>Actinomycetota</taxon>
        <taxon>Actinomycetes</taxon>
        <taxon>Pseudonocardiales</taxon>
        <taxon>Pseudonocardiaceae</taxon>
        <taxon>Amycolatopsis</taxon>
    </lineage>
</organism>
<accession>A0A558ABN3</accession>
<gene>
    <name evidence="4" type="ORF">FNH06_16065</name>
</gene>
<feature type="compositionally biased region" description="Basic residues" evidence="2">
    <location>
        <begin position="1"/>
        <end position="13"/>
    </location>
</feature>
<protein>
    <submittedName>
        <fullName evidence="4">IS3 family transposase</fullName>
    </submittedName>
</protein>
<dbReference type="NCBIfam" id="NF033516">
    <property type="entry name" value="transpos_IS3"/>
    <property type="match status" value="1"/>
</dbReference>
<dbReference type="GO" id="GO:0015074">
    <property type="term" value="P:DNA integration"/>
    <property type="evidence" value="ECO:0007669"/>
    <property type="project" value="InterPro"/>
</dbReference>
<comment type="function">
    <text evidence="1">Involved in the transposition of the insertion sequence.</text>
</comment>
<dbReference type="InterPro" id="IPR025948">
    <property type="entry name" value="HTH-like_dom"/>
</dbReference>
<evidence type="ECO:0000256" key="2">
    <source>
        <dbReference type="SAM" id="MobiDB-lite"/>
    </source>
</evidence>
<evidence type="ECO:0000256" key="1">
    <source>
        <dbReference type="ARBA" id="ARBA00002286"/>
    </source>
</evidence>
<dbReference type="GO" id="GO:0003676">
    <property type="term" value="F:nucleic acid binding"/>
    <property type="evidence" value="ECO:0007669"/>
    <property type="project" value="InterPro"/>
</dbReference>
<keyword evidence="5" id="KW-1185">Reference proteome</keyword>
<dbReference type="SUPFAM" id="SSF53098">
    <property type="entry name" value="Ribonuclease H-like"/>
    <property type="match status" value="1"/>
</dbReference>
<dbReference type="EMBL" id="VJZA01000024">
    <property type="protein sequence ID" value="TVT21678.1"/>
    <property type="molecule type" value="Genomic_DNA"/>
</dbReference>
<dbReference type="Pfam" id="PF13276">
    <property type="entry name" value="HTH_21"/>
    <property type="match status" value="1"/>
</dbReference>
<dbReference type="InterPro" id="IPR001584">
    <property type="entry name" value="Integrase_cat-core"/>
</dbReference>
<feature type="domain" description="Integrase catalytic" evidence="3">
    <location>
        <begin position="180"/>
        <end position="294"/>
    </location>
</feature>
<dbReference type="InterPro" id="IPR048020">
    <property type="entry name" value="Transpos_IS3"/>
</dbReference>
<comment type="caution">
    <text evidence="4">The sequence shown here is derived from an EMBL/GenBank/DDBJ whole genome shotgun (WGS) entry which is preliminary data.</text>
</comment>
<sequence>MDGPGRHRRKRFGHPALQLGKEGTGRAAPQKPATRTGKRDPETGRRLLRAREHPPKVTFPLVHELAADGIDVAVACRVLNVSRSGYYDWRDRPISERDRDNELLLKHVEQIHADSRQTYGSPRVHAELTLGLGLPVNRKRVERLMREAGIQGLYRRKRARTTIRDPAAEPAPDLVNRHFAVTEPDRLWITDITEHPTAEGKLYCAAVMDAHSRLIIGWSIAGHMRTELVTDALGMAIIRRKPDHNATILHSDHGSQYTSWAFGQRLRAAGLLASMGTVGDCYDCETVFRRSSPA</sequence>
<dbReference type="InterPro" id="IPR050900">
    <property type="entry name" value="Transposase_IS3/IS150/IS904"/>
</dbReference>
<dbReference type="Pfam" id="PF00665">
    <property type="entry name" value="rve"/>
    <property type="match status" value="1"/>
</dbReference>
<name>A0A558ABN3_9PSEU</name>
<dbReference type="InterPro" id="IPR036397">
    <property type="entry name" value="RNaseH_sf"/>
</dbReference>
<evidence type="ECO:0000313" key="5">
    <source>
        <dbReference type="Proteomes" id="UP000318578"/>
    </source>
</evidence>
<evidence type="ECO:0000259" key="3">
    <source>
        <dbReference type="PROSITE" id="PS50994"/>
    </source>
</evidence>
<dbReference type="PROSITE" id="PS50994">
    <property type="entry name" value="INTEGRASE"/>
    <property type="match status" value="1"/>
</dbReference>